<organism evidence="2 3">
    <name type="scientific">Mycolicibacterium conceptionense</name>
    <dbReference type="NCBI Taxonomy" id="451644"/>
    <lineage>
        <taxon>Bacteria</taxon>
        <taxon>Bacillati</taxon>
        <taxon>Actinomycetota</taxon>
        <taxon>Actinomycetes</taxon>
        <taxon>Mycobacteriales</taxon>
        <taxon>Mycobacteriaceae</taxon>
        <taxon>Mycolicibacterium</taxon>
    </lineage>
</organism>
<dbReference type="EMBL" id="CTEF01000007">
    <property type="protein sequence ID" value="CQD24305.1"/>
    <property type="molecule type" value="Genomic_DNA"/>
</dbReference>
<dbReference type="Pfam" id="PF12680">
    <property type="entry name" value="SnoaL_2"/>
    <property type="match status" value="1"/>
</dbReference>
<dbReference type="InterPro" id="IPR032710">
    <property type="entry name" value="NTF2-like_dom_sf"/>
</dbReference>
<dbReference type="InterPro" id="IPR037401">
    <property type="entry name" value="SnoaL-like"/>
</dbReference>
<dbReference type="Proteomes" id="UP000182227">
    <property type="component" value="Unassembled WGS sequence"/>
</dbReference>
<protein>
    <submittedName>
        <fullName evidence="2">SnoaL-like domain protein</fullName>
    </submittedName>
</protein>
<evidence type="ECO:0000313" key="3">
    <source>
        <dbReference type="Proteomes" id="UP000182227"/>
    </source>
</evidence>
<gene>
    <name evidence="2" type="ORF">BN970_06370</name>
</gene>
<reference evidence="2 3" key="1">
    <citation type="submission" date="2015-03" db="EMBL/GenBank/DDBJ databases">
        <authorList>
            <person name="Murphy D."/>
        </authorList>
    </citation>
    <scope>NUCLEOTIDE SEQUENCE [LARGE SCALE GENOMIC DNA]</scope>
    <source>
        <strain evidence="2 3">D16</strain>
    </source>
</reference>
<dbReference type="Gene3D" id="3.10.450.50">
    <property type="match status" value="1"/>
</dbReference>
<sequence length="135" mass="14661">MNLTESQLITVKEAKMAEFDDTVTAYLSTWNATDAAERQALLEQHWAPGVTYSDPLVEVSGHEGVSGAIEAVHNQFPGFVFTLVSGPDAHHRQARFQWGLGPRDADPVVVGFDVLATDGQGRIQTVLGFLDRVPA</sequence>
<evidence type="ECO:0000313" key="2">
    <source>
        <dbReference type="EMBL" id="CQD24305.1"/>
    </source>
</evidence>
<proteinExistence type="predicted"/>
<accession>A0A0U1DX13</accession>
<dbReference type="AlphaFoldDB" id="A0A0U1DX13"/>
<name>A0A0U1DX13_9MYCO</name>
<dbReference type="SUPFAM" id="SSF54427">
    <property type="entry name" value="NTF2-like"/>
    <property type="match status" value="1"/>
</dbReference>
<evidence type="ECO:0000259" key="1">
    <source>
        <dbReference type="Pfam" id="PF12680"/>
    </source>
</evidence>
<feature type="domain" description="SnoaL-like" evidence="1">
    <location>
        <begin position="23"/>
        <end position="100"/>
    </location>
</feature>